<dbReference type="CDD" id="cd11069">
    <property type="entry name" value="CYP_FUM15-like"/>
    <property type="match status" value="1"/>
</dbReference>
<keyword evidence="6 14" id="KW-0812">Transmembrane</keyword>
<accession>A0A8H5CN17</accession>
<feature type="binding site" description="axial binding residue" evidence="13">
    <location>
        <position position="462"/>
    </location>
    <ligand>
        <name>heme</name>
        <dbReference type="ChEBI" id="CHEBI:30413"/>
    </ligand>
    <ligandPart>
        <name>Fe</name>
        <dbReference type="ChEBI" id="CHEBI:18248"/>
    </ligandPart>
</feature>
<evidence type="ECO:0000256" key="12">
    <source>
        <dbReference type="ARBA" id="ARBA00023136"/>
    </source>
</evidence>
<comment type="similarity">
    <text evidence="4">Belongs to the cytochrome P450 family.</text>
</comment>
<evidence type="ECO:0000256" key="7">
    <source>
        <dbReference type="ARBA" id="ARBA00022723"/>
    </source>
</evidence>
<evidence type="ECO:0000313" key="16">
    <source>
        <dbReference type="Proteomes" id="UP000559256"/>
    </source>
</evidence>
<keyword evidence="11" id="KW-0503">Monooxygenase</keyword>
<dbReference type="SUPFAM" id="SSF48264">
    <property type="entry name" value="Cytochrome P450"/>
    <property type="match status" value="1"/>
</dbReference>
<dbReference type="EMBL" id="JAACJM010000127">
    <property type="protein sequence ID" value="KAF5344274.1"/>
    <property type="molecule type" value="Genomic_DNA"/>
</dbReference>
<keyword evidence="8 14" id="KW-1133">Transmembrane helix</keyword>
<keyword evidence="9" id="KW-0560">Oxidoreductase</keyword>
<dbReference type="PANTHER" id="PTHR24305">
    <property type="entry name" value="CYTOCHROME P450"/>
    <property type="match status" value="1"/>
</dbReference>
<dbReference type="InterPro" id="IPR036396">
    <property type="entry name" value="Cyt_P450_sf"/>
</dbReference>
<dbReference type="OrthoDB" id="1470350at2759"/>
<evidence type="ECO:0000256" key="3">
    <source>
        <dbReference type="ARBA" id="ARBA00004721"/>
    </source>
</evidence>
<keyword evidence="5 13" id="KW-0349">Heme</keyword>
<dbReference type="GO" id="GO:0005506">
    <property type="term" value="F:iron ion binding"/>
    <property type="evidence" value="ECO:0007669"/>
    <property type="project" value="InterPro"/>
</dbReference>
<evidence type="ECO:0000256" key="2">
    <source>
        <dbReference type="ARBA" id="ARBA00004370"/>
    </source>
</evidence>
<comment type="cofactor">
    <cofactor evidence="1 13">
        <name>heme</name>
        <dbReference type="ChEBI" id="CHEBI:30413"/>
    </cofactor>
</comment>
<dbReference type="Gene3D" id="1.10.630.10">
    <property type="entry name" value="Cytochrome P450"/>
    <property type="match status" value="1"/>
</dbReference>
<dbReference type="Pfam" id="PF00067">
    <property type="entry name" value="p450"/>
    <property type="match status" value="1"/>
</dbReference>
<dbReference type="PANTHER" id="PTHR24305:SF166">
    <property type="entry name" value="CYTOCHROME P450 12A4, MITOCHONDRIAL-RELATED"/>
    <property type="match status" value="1"/>
</dbReference>
<evidence type="ECO:0008006" key="17">
    <source>
        <dbReference type="Google" id="ProtNLM"/>
    </source>
</evidence>
<dbReference type="AlphaFoldDB" id="A0A8H5CN17"/>
<dbReference type="Proteomes" id="UP000559256">
    <property type="component" value="Unassembled WGS sequence"/>
</dbReference>
<dbReference type="GO" id="GO:0016020">
    <property type="term" value="C:membrane"/>
    <property type="evidence" value="ECO:0007669"/>
    <property type="project" value="UniProtKB-SubCell"/>
</dbReference>
<organism evidence="15 16">
    <name type="scientific">Tetrapyrgos nigripes</name>
    <dbReference type="NCBI Taxonomy" id="182062"/>
    <lineage>
        <taxon>Eukaryota</taxon>
        <taxon>Fungi</taxon>
        <taxon>Dikarya</taxon>
        <taxon>Basidiomycota</taxon>
        <taxon>Agaricomycotina</taxon>
        <taxon>Agaricomycetes</taxon>
        <taxon>Agaricomycetidae</taxon>
        <taxon>Agaricales</taxon>
        <taxon>Marasmiineae</taxon>
        <taxon>Marasmiaceae</taxon>
        <taxon>Tetrapyrgos</taxon>
    </lineage>
</organism>
<evidence type="ECO:0000256" key="13">
    <source>
        <dbReference type="PIRSR" id="PIRSR602401-1"/>
    </source>
</evidence>
<evidence type="ECO:0000256" key="6">
    <source>
        <dbReference type="ARBA" id="ARBA00022692"/>
    </source>
</evidence>
<protein>
    <recommendedName>
        <fullName evidence="17">Cytochrome P450</fullName>
    </recommendedName>
</protein>
<reference evidence="15 16" key="1">
    <citation type="journal article" date="2020" name="ISME J.">
        <title>Uncovering the hidden diversity of litter-decomposition mechanisms in mushroom-forming fungi.</title>
        <authorList>
            <person name="Floudas D."/>
            <person name="Bentzer J."/>
            <person name="Ahren D."/>
            <person name="Johansson T."/>
            <person name="Persson P."/>
            <person name="Tunlid A."/>
        </authorList>
    </citation>
    <scope>NUCLEOTIDE SEQUENCE [LARGE SCALE GENOMIC DNA]</scope>
    <source>
        <strain evidence="15 16">CBS 291.85</strain>
    </source>
</reference>
<evidence type="ECO:0000256" key="10">
    <source>
        <dbReference type="ARBA" id="ARBA00023004"/>
    </source>
</evidence>
<dbReference type="PRINTS" id="PR00463">
    <property type="entry name" value="EP450I"/>
</dbReference>
<evidence type="ECO:0000256" key="9">
    <source>
        <dbReference type="ARBA" id="ARBA00023002"/>
    </source>
</evidence>
<evidence type="ECO:0000256" key="14">
    <source>
        <dbReference type="SAM" id="Phobius"/>
    </source>
</evidence>
<feature type="transmembrane region" description="Helical" evidence="14">
    <location>
        <begin position="12"/>
        <end position="29"/>
    </location>
</feature>
<comment type="pathway">
    <text evidence="3">Secondary metabolite biosynthesis; terpenoid biosynthesis.</text>
</comment>
<evidence type="ECO:0000256" key="4">
    <source>
        <dbReference type="ARBA" id="ARBA00010617"/>
    </source>
</evidence>
<gene>
    <name evidence="15" type="ORF">D9758_012335</name>
</gene>
<comment type="subcellular location">
    <subcellularLocation>
        <location evidence="2">Membrane</location>
    </subcellularLocation>
</comment>
<dbReference type="InterPro" id="IPR002401">
    <property type="entry name" value="Cyt_P450_E_grp-I"/>
</dbReference>
<dbReference type="InterPro" id="IPR001128">
    <property type="entry name" value="Cyt_P450"/>
</dbReference>
<keyword evidence="7 13" id="KW-0479">Metal-binding</keyword>
<sequence length="528" mass="59800">MLSLSDFTTPILIVTVSYGACILAVRVYHRLFPPLRFLRGPANSNLLFGNFRELADDPTASLHEKWAAEYGSAYRMHGILNSSVLVLQDAKGMHHLLSHTEDIYQRPESARWNLSRLLGSGVLVTEGEKHRMQRRVMNPAFGPIQVRALTDIFVDKSLELRDYWLKEIQSSDSKTPVIVGAGLSKMTLDVIGLAGFNYEFKALTSDGDELSRAFSSIFGGNQRNFLDLLRIQFAFLRKLPIPANPRIRHAREIMDRIGKQLVTDAKKLAELPEEKDTKSRDLLTLLVRSNMNTSIPEHQRMKDEDVLARHETTSTSTSWAIWVLTQHKDVQAKLREELLTVATDNPSMEELNALPYLDSFVREVLRMCAPIMWVFRTAIKDDVMPLKDPIVDVNGKMHTELHIRKGQQIKLSILAMNKDKKVWGDDAAEFKPERWGKEPEAAHNIPGVWSHLMTFIGGPRACIGWRFSVVEMKALLFTLVRAFEFDLAVPKEEIIFKKGVMAPLARPAAKNLPGHQLPVVLTPVKKDN</sequence>
<dbReference type="GO" id="GO:0004497">
    <property type="term" value="F:monooxygenase activity"/>
    <property type="evidence" value="ECO:0007669"/>
    <property type="project" value="UniProtKB-KW"/>
</dbReference>
<evidence type="ECO:0000313" key="15">
    <source>
        <dbReference type="EMBL" id="KAF5344274.1"/>
    </source>
</evidence>
<keyword evidence="16" id="KW-1185">Reference proteome</keyword>
<evidence type="ECO:0000256" key="11">
    <source>
        <dbReference type="ARBA" id="ARBA00023033"/>
    </source>
</evidence>
<dbReference type="InterPro" id="IPR050121">
    <property type="entry name" value="Cytochrome_P450_monoxygenase"/>
</dbReference>
<keyword evidence="12 14" id="KW-0472">Membrane</keyword>
<dbReference type="GO" id="GO:0016705">
    <property type="term" value="F:oxidoreductase activity, acting on paired donors, with incorporation or reduction of molecular oxygen"/>
    <property type="evidence" value="ECO:0007669"/>
    <property type="project" value="InterPro"/>
</dbReference>
<comment type="caution">
    <text evidence="15">The sequence shown here is derived from an EMBL/GenBank/DDBJ whole genome shotgun (WGS) entry which is preliminary data.</text>
</comment>
<proteinExistence type="inferred from homology"/>
<name>A0A8H5CN17_9AGAR</name>
<dbReference type="GO" id="GO:0020037">
    <property type="term" value="F:heme binding"/>
    <property type="evidence" value="ECO:0007669"/>
    <property type="project" value="InterPro"/>
</dbReference>
<evidence type="ECO:0000256" key="8">
    <source>
        <dbReference type="ARBA" id="ARBA00022989"/>
    </source>
</evidence>
<dbReference type="PRINTS" id="PR00385">
    <property type="entry name" value="P450"/>
</dbReference>
<evidence type="ECO:0000256" key="1">
    <source>
        <dbReference type="ARBA" id="ARBA00001971"/>
    </source>
</evidence>
<keyword evidence="10 13" id="KW-0408">Iron</keyword>
<evidence type="ECO:0000256" key="5">
    <source>
        <dbReference type="ARBA" id="ARBA00022617"/>
    </source>
</evidence>